<dbReference type="InterPro" id="IPR041973">
    <property type="entry name" value="KOW_Spt5_1"/>
</dbReference>
<dbReference type="PANTHER" id="PTHR46579:SF1">
    <property type="entry name" value="F5_8 TYPE C DOMAIN-CONTAINING PROTEIN"/>
    <property type="match status" value="1"/>
</dbReference>
<sequence>MYGQEYFIVYELMMRHKTLSGELRSAFYNPRDIGYIYLEANFTKSNVSSLREVLREYSDLRLSSLGIVPEVDLKRCLTIGSDFKQVFASGQWVSINRGLYRGDIGLVVEDLREEDSTGGVKVLVVPRLDYADQDAASHHPSKRKRSLRPSAQLFNPTQCVQEELVPHKSQHVFSYRSWRFEYGLLLKTYNENTLSPAREVPSSVASFFLEAKRQGADIELESRPTSSLWRFEPGEPVLSTTTGKYGTMASSFDPVSAPSPPLVDFEEGTQVVAITSIIKDITLGQYVEVLAGVHSGKKGFVVAKTHALLGISFNSNAMDVRLHTNSVRISTPDFLGTEIPWLNVRVKLLSGGLSGVVKDVEVTSSRSLAITVRLDNGHERTVGYHAVREQFSGQLLMDHQPLKRHQQQFNVEAPWKEIRVTILSGRFSGHFAIVKHAWIDSRSALRLSLWVMSYNCSIEVDYSAVQEEITGLPLHVYRPLEGNQLKEFAIQPTMEAMRTGPLPWLGLVVNIVKGHYKGQSGVVRDVKRYRVDSSIKSKLSGVTLTVERHVFPVVASTILVEVDYDAVRFNNPKFTSDRTRHRLCEVFLPTAKQSFYCPEPDYLKEADVYLDTDGDVHESSKTPLPNDFERETIFYGSWSPNCPTPRPSTPSKGFRAPILSHEATTTASPSALPPPDHWILHPKLIGISIKVDISSGQFDTSQKKDGIIVETVSGTDGIKVIYRRSATKTIDVPYISIQSFRDRPNPSREKGLMVVARNHPEHIGKLVRRIHHFYDMEKTEDKHWMVVQRVDRSGPKEQTLFEFLEFHPRDLEYVKETPQERKWSTLLLELIRLEHSHIPVETSLDLLNQDSPKSYVEPMSPMSPMTKVTAQMASLRLESPRPTHGFPDDGNNMPGSFLFNDAAPPSPTMESLETLLTAAVLTDGLSDESCHRHDRLFSSAAERYEDSGASIPPSLRLLDLNAAMQSIAAVAKSPSALKTPSVSPARQAGGRRFTSKSILTPNSSPPSSSPTSPPAGKVEKEEARALDRLRSEFEAYSAELLDGHFVTLSTELQCQKLDRVNKWLNDGLVAIESYEERMNYRKSKAKCASPMEDVAKEKRDGLRERMRALHAQVCMLYTPLIPESPIKVDADYLYDTAFVQLDPLNQVLILLAVICHLIIGLSVDQSNFLIHSTILCVHLGMSTCDSGSSTLEDQLSPSQNHIIADMPKNLADALKRFDVDGRFDLYATCPSCSFSNKAHPLKGKKTFYDFPEICLNDVVGENGVFKCGTSLLKTRRDGTVQPIKPYLVPSLSDHLARCLTDATFMEQSKKAMDSAFHTINLGKSDSGIHSVFDAKFIKDFRGPDGTLFVDRGDKIRLAFSMHVDFFNPNRVTQRGAHESIGVISCANLALDPSIRYRPEFMYMTVIPGPNEPSYDELDHYIRPVIEQFVLTWRPGLNVSRTADSKTGAVVEAAVLISLNDLPAARKVAGLQGHMSAFICSVCDIYGKDHIFNTDYEHWTRRDVAELRKWAWAYRNAKTLSERQHIFNTYGVRWSSFWLLEYWDPTRMLVIDAMHCILEGLVHYHCRHVLRLDASAAKLSSDGLKIAFDWPWIPYSPEAAGTSCLLQEKHIPAVAKIQEALCLSLSGKNALPLDKVWTRLNNQGNKGALEFVVRSLELLAELIDIDQAVASLYIARAKAKSRRKDKDQLVFPHGQTATTKHQLIALLLNWYRPQRLQQPHSSDAYIIPTGTPGTLAHVQTIIRETIKPAYINSVPKNFGEAKAGSLKADEWRTLSTLYLPIALITLWGDNDGVPPLVDNSEAGHLLKALNHTMALFQATVIACRYVMTEDRARAYRKYMKVWTRDLQVLFPHVRGSTPRPNIHAAAHIYDFLLLFGPVVSWWCFPFERLIGVLQKINTNNHSGGEMESTIVKTMARTANIRRWLRRPDCPNAIHILKSLFDKCFVPVGQSDNLNEFVERKGTHRAYVAYDGGNLSPFKTHPGNSTIIYRPSPSEPPVAGQIQAIENVFSRDGHNTGIRLHVRRYNPLSKALYDPFLQFPHFNAKTYSTTLRVAEDVVGLDDIVAHAARYDYSYGRSVLVSLSKQ</sequence>
<dbReference type="Pfam" id="PF02992">
    <property type="entry name" value="Transposase_21"/>
    <property type="match status" value="1"/>
</dbReference>
<feature type="domain" description="KOW" evidence="2">
    <location>
        <begin position="502"/>
        <end position="529"/>
    </location>
</feature>
<feature type="region of interest" description="Disordered" evidence="1">
    <location>
        <begin position="973"/>
        <end position="1022"/>
    </location>
</feature>
<feature type="compositionally biased region" description="Pro residues" evidence="1">
    <location>
        <begin position="1003"/>
        <end position="1013"/>
    </location>
</feature>
<dbReference type="OrthoDB" id="3253623at2759"/>
<dbReference type="SMART" id="SM00739">
    <property type="entry name" value="KOW"/>
    <property type="match status" value="3"/>
</dbReference>
<proteinExistence type="predicted"/>
<evidence type="ECO:0000313" key="3">
    <source>
        <dbReference type="EMBL" id="KAF5392624.1"/>
    </source>
</evidence>
<keyword evidence="4" id="KW-1185">Reference proteome</keyword>
<dbReference type="InterPro" id="IPR004242">
    <property type="entry name" value="Transposase_21"/>
</dbReference>
<dbReference type="PANTHER" id="PTHR46579">
    <property type="entry name" value="F5/8 TYPE C DOMAIN-CONTAINING PROTEIN-RELATED"/>
    <property type="match status" value="1"/>
</dbReference>
<dbReference type="InterPro" id="IPR005824">
    <property type="entry name" value="KOW"/>
</dbReference>
<evidence type="ECO:0000256" key="1">
    <source>
        <dbReference type="SAM" id="MobiDB-lite"/>
    </source>
</evidence>
<reference evidence="3 4" key="1">
    <citation type="journal article" date="2020" name="ISME J.">
        <title>Uncovering the hidden diversity of litter-decomposition mechanisms in mushroom-forming fungi.</title>
        <authorList>
            <person name="Floudas D."/>
            <person name="Bentzer J."/>
            <person name="Ahren D."/>
            <person name="Johansson T."/>
            <person name="Persson P."/>
            <person name="Tunlid A."/>
        </authorList>
    </citation>
    <scope>NUCLEOTIDE SEQUENCE [LARGE SCALE GENOMIC DNA]</scope>
    <source>
        <strain evidence="3 4">CBS 406.79</strain>
    </source>
</reference>
<protein>
    <recommendedName>
        <fullName evidence="2">KOW domain-containing protein</fullName>
    </recommendedName>
</protein>
<dbReference type="Proteomes" id="UP000518752">
    <property type="component" value="Unassembled WGS sequence"/>
</dbReference>
<name>A0A8H5HZT2_9AGAR</name>
<dbReference type="CDD" id="cd06081">
    <property type="entry name" value="KOW_Spt5_1"/>
    <property type="match status" value="1"/>
</dbReference>
<dbReference type="EMBL" id="JAACJN010000005">
    <property type="protein sequence ID" value="KAF5392624.1"/>
    <property type="molecule type" value="Genomic_DNA"/>
</dbReference>
<organism evidence="3 4">
    <name type="scientific">Collybiopsis confluens</name>
    <dbReference type="NCBI Taxonomy" id="2823264"/>
    <lineage>
        <taxon>Eukaryota</taxon>
        <taxon>Fungi</taxon>
        <taxon>Dikarya</taxon>
        <taxon>Basidiomycota</taxon>
        <taxon>Agaricomycotina</taxon>
        <taxon>Agaricomycetes</taxon>
        <taxon>Agaricomycetidae</taxon>
        <taxon>Agaricales</taxon>
        <taxon>Marasmiineae</taxon>
        <taxon>Omphalotaceae</taxon>
        <taxon>Collybiopsis</taxon>
    </lineage>
</organism>
<accession>A0A8H5HZT2</accession>
<evidence type="ECO:0000259" key="2">
    <source>
        <dbReference type="SMART" id="SM00739"/>
    </source>
</evidence>
<evidence type="ECO:0000313" key="4">
    <source>
        <dbReference type="Proteomes" id="UP000518752"/>
    </source>
</evidence>
<feature type="domain" description="KOW" evidence="2">
    <location>
        <begin position="86"/>
        <end position="113"/>
    </location>
</feature>
<feature type="domain" description="KOW" evidence="2">
    <location>
        <begin position="280"/>
        <end position="307"/>
    </location>
</feature>
<gene>
    <name evidence="3" type="ORF">D9757_002333</name>
</gene>
<comment type="caution">
    <text evidence="3">The sequence shown here is derived from an EMBL/GenBank/DDBJ whole genome shotgun (WGS) entry which is preliminary data.</text>
</comment>